<sequence>MDPSRYTVNVRCLDDFDSIVENANEKSFDGKQHPLDR</sequence>
<organism evidence="1">
    <name type="scientific">hydrothermal vent metagenome</name>
    <dbReference type="NCBI Taxonomy" id="652676"/>
    <lineage>
        <taxon>unclassified sequences</taxon>
        <taxon>metagenomes</taxon>
        <taxon>ecological metagenomes</taxon>
    </lineage>
</organism>
<accession>A0A160TYV3</accession>
<name>A0A160TYV3_9ZZZZ</name>
<gene>
    <name evidence="1" type="ORF">MGWOODY_XGa2127</name>
</gene>
<dbReference type="EMBL" id="CZRL01000120">
    <property type="protein sequence ID" value="CUS55059.1"/>
    <property type="molecule type" value="Genomic_DNA"/>
</dbReference>
<protein>
    <submittedName>
        <fullName evidence="1">Uncharacterized protein</fullName>
    </submittedName>
</protein>
<proteinExistence type="predicted"/>
<evidence type="ECO:0000313" key="1">
    <source>
        <dbReference type="EMBL" id="CUS55059.1"/>
    </source>
</evidence>
<dbReference type="AlphaFoldDB" id="A0A160TYV3"/>
<reference evidence="1" key="1">
    <citation type="submission" date="2015-10" db="EMBL/GenBank/DDBJ databases">
        <authorList>
            <person name="Gilbert D.G."/>
        </authorList>
    </citation>
    <scope>NUCLEOTIDE SEQUENCE</scope>
</reference>